<protein>
    <submittedName>
        <fullName evidence="1">Uncharacterized protein</fullName>
    </submittedName>
</protein>
<comment type="caution">
    <text evidence="1">The sequence shown here is derived from an EMBL/GenBank/DDBJ whole genome shotgun (WGS) entry which is preliminary data.</text>
</comment>
<gene>
    <name evidence="1" type="ORF">GTA51_14315</name>
</gene>
<dbReference type="OrthoDB" id="5460968at2"/>
<evidence type="ECO:0000313" key="2">
    <source>
        <dbReference type="Proteomes" id="UP000482487"/>
    </source>
</evidence>
<accession>A0A7C9IXN0</accession>
<dbReference type="AlphaFoldDB" id="A0A7C9IXN0"/>
<reference evidence="1 2" key="1">
    <citation type="submission" date="2020-01" db="EMBL/GenBank/DDBJ databases">
        <title>Genome sequence of Desulfovibrio aerotolerans DSM 16695(T).</title>
        <authorList>
            <person name="Karnachuk O."/>
            <person name="Avakyan M."/>
            <person name="Mardanov A."/>
            <person name="Kadnikov V."/>
            <person name="Ravin N."/>
        </authorList>
    </citation>
    <scope>NUCLEOTIDE SEQUENCE [LARGE SCALE GENOMIC DNA]</scope>
    <source>
        <strain evidence="1 2">DSM 16695</strain>
    </source>
</reference>
<proteinExistence type="predicted"/>
<organism evidence="1 2">
    <name type="scientific">Solidesulfovibrio aerotolerans</name>
    <dbReference type="NCBI Taxonomy" id="295255"/>
    <lineage>
        <taxon>Bacteria</taxon>
        <taxon>Pseudomonadati</taxon>
        <taxon>Thermodesulfobacteriota</taxon>
        <taxon>Desulfovibrionia</taxon>
        <taxon>Desulfovibrionales</taxon>
        <taxon>Desulfovibrionaceae</taxon>
        <taxon>Solidesulfovibrio</taxon>
    </lineage>
</organism>
<sequence length="98" mass="9977">MPDVKKIVVAGCIVAGLLALGMLQTPSAGPGAPAPRAAQTPARADLAEAVFAMVLENAGDQGARLSQPVTLCEACVAAHIGLAGERVRERCERACGLR</sequence>
<name>A0A7C9IXN0_9BACT</name>
<keyword evidence="2" id="KW-1185">Reference proteome</keyword>
<dbReference type="EMBL" id="WVUD01000029">
    <property type="protein sequence ID" value="MYL84302.1"/>
    <property type="molecule type" value="Genomic_DNA"/>
</dbReference>
<dbReference type="Proteomes" id="UP000482487">
    <property type="component" value="Unassembled WGS sequence"/>
</dbReference>
<dbReference type="RefSeq" id="WP_160962197.1">
    <property type="nucleotide sequence ID" value="NZ_WVUD01000029.1"/>
</dbReference>
<evidence type="ECO:0000313" key="1">
    <source>
        <dbReference type="EMBL" id="MYL84302.1"/>
    </source>
</evidence>